<gene>
    <name evidence="5" type="ORF">AB205_0196210</name>
</gene>
<dbReference type="AlphaFoldDB" id="A0A2G9PPU2"/>
<dbReference type="SUPFAM" id="SSF52151">
    <property type="entry name" value="FabD/lysophospholipase-like"/>
    <property type="match status" value="1"/>
</dbReference>
<dbReference type="GO" id="GO:0005544">
    <property type="term" value="F:calcium-dependent phospholipid binding"/>
    <property type="evidence" value="ECO:0007669"/>
    <property type="project" value="TreeGrafter"/>
</dbReference>
<keyword evidence="3" id="KW-0442">Lipid degradation</keyword>
<keyword evidence="1 3" id="KW-0378">Hydrolase</keyword>
<evidence type="ECO:0000256" key="1">
    <source>
        <dbReference type="ARBA" id="ARBA00022801"/>
    </source>
</evidence>
<dbReference type="PANTHER" id="PTHR10728">
    <property type="entry name" value="CYTOSOLIC PHOSPHOLIPASE A2"/>
    <property type="match status" value="1"/>
</dbReference>
<evidence type="ECO:0000256" key="2">
    <source>
        <dbReference type="ARBA" id="ARBA00023098"/>
    </source>
</evidence>
<dbReference type="GO" id="GO:0005509">
    <property type="term" value="F:calcium ion binding"/>
    <property type="evidence" value="ECO:0007669"/>
    <property type="project" value="TreeGrafter"/>
</dbReference>
<proteinExistence type="predicted"/>
<dbReference type="InterPro" id="IPR016035">
    <property type="entry name" value="Acyl_Trfase/lysoPLipase"/>
</dbReference>
<dbReference type="GO" id="GO:0047498">
    <property type="term" value="F:calcium-dependent phospholipase A2 activity"/>
    <property type="evidence" value="ECO:0007669"/>
    <property type="project" value="TreeGrafter"/>
</dbReference>
<evidence type="ECO:0000313" key="5">
    <source>
        <dbReference type="EMBL" id="PIO05358.1"/>
    </source>
</evidence>
<dbReference type="Pfam" id="PF01735">
    <property type="entry name" value="PLA2_B"/>
    <property type="match status" value="1"/>
</dbReference>
<dbReference type="Gene3D" id="3.40.1090.10">
    <property type="entry name" value="Cytosolic phospholipase A2 catalytic domain"/>
    <property type="match status" value="1"/>
</dbReference>
<accession>A0A2G9PPU2</accession>
<evidence type="ECO:0000256" key="3">
    <source>
        <dbReference type="PROSITE-ProRule" id="PRU00555"/>
    </source>
</evidence>
<name>A0A2G9PPU2_AQUCT</name>
<dbReference type="EMBL" id="KV922593">
    <property type="protein sequence ID" value="PIO05358.1"/>
    <property type="molecule type" value="Genomic_DNA"/>
</dbReference>
<sequence length="581" mass="66701">TDKLNIRLGFGICDEEIIFRSKRKKIVADALKKVLNLDRDLQEHEVPVIAISATGGGVRAMISLLGSLIALKKLNLLDCVSYITGVSGSTWALSKLYADANWSQKDLTETVEDVRRNVTKNKMSSFSFSSLAFYQTELSKREEMGYKTSFTDLWGLAIESMMYDKVNESKLTDQRKALCNGQNPLPLYLSMNVKPHENSTLDYKEWCEFSPYEVGLLKYGAFIRSEDFGSEFFMGRKTKVLPESRICFLQGMWSNVFSVNLLDAWYAAVSSEDLWHRFTRDNVRDLDDEEAIERKRPPTCLDTRLHQPAGEFSCRVRGILTNRPLDGEHHNFLRGLQMHSNYVTENGFCTFDGTELDNSPNNLTPCSEDLCLVDCAYYINASFPPLLREERKVNMIMSFDYGLSDKFKSVVQTEEYCTAHKLFFPKIEVTAEDKQNPKECYVFSDCEYPDFPIIMHFPLVNDTFKKYKQPGNVSLPKQFIYCLPLRNNGGKISVLKILGLYTVTVSRSPYYYGECNITPISKVGRNINKTTKMSFYNRNRLFSLFCLDILCYRTIHFPSSRTLAHEYLCRLCSNTKGLCRT</sequence>
<dbReference type="SMART" id="SM00022">
    <property type="entry name" value="PLAc"/>
    <property type="match status" value="1"/>
</dbReference>
<feature type="non-terminal residue" evidence="5">
    <location>
        <position position="1"/>
    </location>
</feature>
<dbReference type="GO" id="GO:0005829">
    <property type="term" value="C:cytosol"/>
    <property type="evidence" value="ECO:0007669"/>
    <property type="project" value="TreeGrafter"/>
</dbReference>
<organism evidence="5">
    <name type="scientific">Aquarana catesbeiana</name>
    <name type="common">American bullfrog</name>
    <name type="synonym">Rana catesbeiana</name>
    <dbReference type="NCBI Taxonomy" id="8400"/>
    <lineage>
        <taxon>Eukaryota</taxon>
        <taxon>Metazoa</taxon>
        <taxon>Chordata</taxon>
        <taxon>Craniata</taxon>
        <taxon>Vertebrata</taxon>
        <taxon>Euteleostomi</taxon>
        <taxon>Amphibia</taxon>
        <taxon>Batrachia</taxon>
        <taxon>Anura</taxon>
        <taxon>Neobatrachia</taxon>
        <taxon>Ranoidea</taxon>
        <taxon>Ranidae</taxon>
        <taxon>Aquarana</taxon>
    </lineage>
</organism>
<reference evidence="5" key="1">
    <citation type="submission" date="2017-08" db="EMBL/GenBank/DDBJ databases">
        <title>Assembly of the North American Bullfrog Genome.</title>
        <authorList>
            <person name="Warren R.L."/>
            <person name="Vandervalk B.P."/>
            <person name="Kucuk E."/>
            <person name="Birol I."/>
            <person name="Helbing C."/>
            <person name="Pandoh P."/>
            <person name="Behsaz B."/>
            <person name="Mohamadi H."/>
            <person name="Chu J."/>
            <person name="Jackman S."/>
            <person name="Hammond S.A."/>
            <person name="Veldhoen N."/>
            <person name="Kirk H."/>
            <person name="Zhao Y."/>
            <person name="Coope R."/>
            <person name="Pleasance S."/>
            <person name="Moore R."/>
            <person name="Holt R."/>
        </authorList>
    </citation>
    <scope>NUCLEOTIDE SEQUENCE</scope>
    <source>
        <strain evidence="5">Bruno</strain>
        <tissue evidence="5">Liver</tissue>
    </source>
</reference>
<evidence type="ECO:0000259" key="4">
    <source>
        <dbReference type="PROSITE" id="PS51210"/>
    </source>
</evidence>
<keyword evidence="2 3" id="KW-0443">Lipid metabolism</keyword>
<feature type="non-terminal residue" evidence="5">
    <location>
        <position position="581"/>
    </location>
</feature>
<dbReference type="InterPro" id="IPR002642">
    <property type="entry name" value="LysoPLipase_cat_dom"/>
</dbReference>
<dbReference type="PANTHER" id="PTHR10728:SF32">
    <property type="entry name" value="CYTOSOLIC PHOSPHOLIPASE A2 BETA"/>
    <property type="match status" value="1"/>
</dbReference>
<protein>
    <recommendedName>
        <fullName evidence="4">PLA2c domain-containing protein</fullName>
    </recommendedName>
</protein>
<feature type="domain" description="PLA2c" evidence="4">
    <location>
        <begin position="1"/>
        <end position="557"/>
    </location>
</feature>
<dbReference type="OrthoDB" id="419768at2759"/>
<dbReference type="PROSITE" id="PS51210">
    <property type="entry name" value="PLA2C"/>
    <property type="match status" value="1"/>
</dbReference>
<dbReference type="GO" id="GO:0046475">
    <property type="term" value="P:glycerophospholipid catabolic process"/>
    <property type="evidence" value="ECO:0007669"/>
    <property type="project" value="TreeGrafter"/>
</dbReference>